<reference evidence="1" key="1">
    <citation type="journal article" date="2021" name="Genome Biol. Evol.">
        <title>The assembled and annotated genome of the fairy-ring fungus Marasmius oreades.</title>
        <authorList>
            <person name="Hiltunen M."/>
            <person name="Ament-Velasquez S.L."/>
            <person name="Johannesson H."/>
        </authorList>
    </citation>
    <scope>NUCLEOTIDE SEQUENCE</scope>
    <source>
        <strain evidence="1">03SP1</strain>
    </source>
</reference>
<keyword evidence="2" id="KW-1185">Reference proteome</keyword>
<gene>
    <name evidence="1" type="ORF">E1B28_003751</name>
</gene>
<comment type="caution">
    <text evidence="1">The sequence shown here is derived from an EMBL/GenBank/DDBJ whole genome shotgun (WGS) entry which is preliminary data.</text>
</comment>
<dbReference type="GeneID" id="66072827"/>
<sequence>MMVEQRVLAARNSYLRSWLSDSRPTLWTRMGSQRCCGVDGFYWMEGSFKFGRLPASKSLGVHSESQLIRIHRRVTMLVADGEMETAIGLVSREGCGTPELPLTIVPPILNDNDMYSLFPELLVGYDKGGPSNRVPSAPELQVLRGYLTMRRMCCSVSLG</sequence>
<dbReference type="RefSeq" id="XP_043012775.1">
    <property type="nucleotide sequence ID" value="XM_043148183.1"/>
</dbReference>
<organism evidence="1 2">
    <name type="scientific">Marasmius oreades</name>
    <name type="common">fairy-ring Marasmius</name>
    <dbReference type="NCBI Taxonomy" id="181124"/>
    <lineage>
        <taxon>Eukaryota</taxon>
        <taxon>Fungi</taxon>
        <taxon>Dikarya</taxon>
        <taxon>Basidiomycota</taxon>
        <taxon>Agaricomycotina</taxon>
        <taxon>Agaricomycetes</taxon>
        <taxon>Agaricomycetidae</taxon>
        <taxon>Agaricales</taxon>
        <taxon>Marasmiineae</taxon>
        <taxon>Marasmiaceae</taxon>
        <taxon>Marasmius</taxon>
    </lineage>
</organism>
<name>A0A9P7UX94_9AGAR</name>
<dbReference type="AlphaFoldDB" id="A0A9P7UX94"/>
<protein>
    <submittedName>
        <fullName evidence="1">Uncharacterized protein</fullName>
    </submittedName>
</protein>
<dbReference type="Proteomes" id="UP001049176">
    <property type="component" value="Chromosome 2"/>
</dbReference>
<evidence type="ECO:0000313" key="1">
    <source>
        <dbReference type="EMBL" id="KAG7096305.1"/>
    </source>
</evidence>
<evidence type="ECO:0000313" key="2">
    <source>
        <dbReference type="Proteomes" id="UP001049176"/>
    </source>
</evidence>
<accession>A0A9P7UX94</accession>
<proteinExistence type="predicted"/>
<dbReference type="EMBL" id="CM032182">
    <property type="protein sequence ID" value="KAG7096305.1"/>
    <property type="molecule type" value="Genomic_DNA"/>
</dbReference>
<dbReference type="KEGG" id="more:E1B28_003751"/>